<dbReference type="PANTHER" id="PTHR43877">
    <property type="entry name" value="AMINOALKYLPHOSPHONATE N-ACETYLTRANSFERASE-RELATED-RELATED"/>
    <property type="match status" value="1"/>
</dbReference>
<dbReference type="CDD" id="cd04301">
    <property type="entry name" value="NAT_SF"/>
    <property type="match status" value="1"/>
</dbReference>
<protein>
    <submittedName>
        <fullName evidence="4">GNAT family N-acetyltransferase</fullName>
    </submittedName>
</protein>
<dbReference type="EMBL" id="BAAAPW010000002">
    <property type="protein sequence ID" value="GAA2035080.1"/>
    <property type="molecule type" value="Genomic_DNA"/>
</dbReference>
<dbReference type="InterPro" id="IPR000182">
    <property type="entry name" value="GNAT_dom"/>
</dbReference>
<evidence type="ECO:0000256" key="1">
    <source>
        <dbReference type="ARBA" id="ARBA00022679"/>
    </source>
</evidence>
<keyword evidence="1" id="KW-0808">Transferase</keyword>
<name>A0ABN2UDW6_9MICO</name>
<dbReference type="PROSITE" id="PS51186">
    <property type="entry name" value="GNAT"/>
    <property type="match status" value="1"/>
</dbReference>
<evidence type="ECO:0000256" key="2">
    <source>
        <dbReference type="ARBA" id="ARBA00023315"/>
    </source>
</evidence>
<dbReference type="SUPFAM" id="SSF55729">
    <property type="entry name" value="Acyl-CoA N-acyltransferases (Nat)"/>
    <property type="match status" value="1"/>
</dbReference>
<feature type="domain" description="N-acetyltransferase" evidence="3">
    <location>
        <begin position="40"/>
        <end position="184"/>
    </location>
</feature>
<dbReference type="Proteomes" id="UP001501196">
    <property type="component" value="Unassembled WGS sequence"/>
</dbReference>
<sequence length="201" mass="21014">MNPPDGRIPPRERNGAVTHIAYALVVTTPPSISVESPRAAGIARLLEHGSAFSRALYPAGAGCVQLDADELDRPGVSVYVARSEDGTALGMVALIEQGDLDGARAEIARMYVDEAARGLGIAGMLLHRAETDAAARGVRELVLQTGSQHLAAQALYAKHGYRRVPAFGRYAGVPASVCMAKSLVGFGAELLGDDRPLAVGE</sequence>
<reference evidence="4 5" key="1">
    <citation type="journal article" date="2019" name="Int. J. Syst. Evol. Microbiol.">
        <title>The Global Catalogue of Microorganisms (GCM) 10K type strain sequencing project: providing services to taxonomists for standard genome sequencing and annotation.</title>
        <authorList>
            <consortium name="The Broad Institute Genomics Platform"/>
            <consortium name="The Broad Institute Genome Sequencing Center for Infectious Disease"/>
            <person name="Wu L."/>
            <person name="Ma J."/>
        </authorList>
    </citation>
    <scope>NUCLEOTIDE SEQUENCE [LARGE SCALE GENOMIC DNA]</scope>
    <source>
        <strain evidence="4 5">JCM 15672</strain>
    </source>
</reference>
<dbReference type="InterPro" id="IPR050832">
    <property type="entry name" value="Bact_Acetyltransf"/>
</dbReference>
<dbReference type="InterPro" id="IPR016181">
    <property type="entry name" value="Acyl_CoA_acyltransferase"/>
</dbReference>
<evidence type="ECO:0000313" key="5">
    <source>
        <dbReference type="Proteomes" id="UP001501196"/>
    </source>
</evidence>
<keyword evidence="2" id="KW-0012">Acyltransferase</keyword>
<gene>
    <name evidence="4" type="ORF">GCM10009819_19370</name>
</gene>
<evidence type="ECO:0000259" key="3">
    <source>
        <dbReference type="PROSITE" id="PS51186"/>
    </source>
</evidence>
<keyword evidence="5" id="KW-1185">Reference proteome</keyword>
<proteinExistence type="predicted"/>
<accession>A0ABN2UDW6</accession>
<organism evidence="4 5">
    <name type="scientific">Agromyces tropicus</name>
    <dbReference type="NCBI Taxonomy" id="555371"/>
    <lineage>
        <taxon>Bacteria</taxon>
        <taxon>Bacillati</taxon>
        <taxon>Actinomycetota</taxon>
        <taxon>Actinomycetes</taxon>
        <taxon>Micrococcales</taxon>
        <taxon>Microbacteriaceae</taxon>
        <taxon>Agromyces</taxon>
    </lineage>
</organism>
<comment type="caution">
    <text evidence="4">The sequence shown here is derived from an EMBL/GenBank/DDBJ whole genome shotgun (WGS) entry which is preliminary data.</text>
</comment>
<dbReference type="Pfam" id="PF00583">
    <property type="entry name" value="Acetyltransf_1"/>
    <property type="match status" value="1"/>
</dbReference>
<evidence type="ECO:0000313" key="4">
    <source>
        <dbReference type="EMBL" id="GAA2035080.1"/>
    </source>
</evidence>
<dbReference type="PANTHER" id="PTHR43877:SF2">
    <property type="entry name" value="AMINOALKYLPHOSPHONATE N-ACETYLTRANSFERASE-RELATED"/>
    <property type="match status" value="1"/>
</dbReference>
<dbReference type="Gene3D" id="3.40.630.30">
    <property type="match status" value="1"/>
</dbReference>